<keyword evidence="7 17" id="KW-0732">Signal</keyword>
<keyword evidence="12 16" id="KW-0472">Membrane</keyword>
<feature type="transmembrane region" description="Helical" evidence="16">
    <location>
        <begin position="218"/>
        <end position="237"/>
    </location>
</feature>
<evidence type="ECO:0000256" key="8">
    <source>
        <dbReference type="ARBA" id="ARBA00022989"/>
    </source>
</evidence>
<keyword evidence="13" id="KW-1015">Disulfide bond</keyword>
<evidence type="ECO:0000259" key="18">
    <source>
        <dbReference type="PROSITE" id="PS51914"/>
    </source>
</evidence>
<feature type="signal peptide" evidence="17">
    <location>
        <begin position="1"/>
        <end position="15"/>
    </location>
</feature>
<evidence type="ECO:0000256" key="17">
    <source>
        <dbReference type="SAM" id="SignalP"/>
    </source>
</evidence>
<keyword evidence="8 16" id="KW-1133">Transmembrane helix</keyword>
<comment type="subcellular location">
    <subcellularLocation>
        <location evidence="2">Cytoplasmic vesicle membrane</location>
        <topology evidence="2">Single-pass type I membrane protein</topology>
    </subcellularLocation>
    <subcellularLocation>
        <location evidence="3">Golgi apparatus membrane</location>
        <topology evidence="3">Single-pass type I membrane protein</topology>
    </subcellularLocation>
    <subcellularLocation>
        <location evidence="1">Mitochondrion membrane</location>
        <topology evidence="1">Single-pass membrane protein</topology>
    </subcellularLocation>
</comment>
<dbReference type="InterPro" id="IPR009011">
    <property type="entry name" value="Man6P_isomerase_rcpt-bd_dom_sf"/>
</dbReference>
<dbReference type="Proteomes" id="UP000620124">
    <property type="component" value="Unassembled WGS sequence"/>
</dbReference>
<proteinExistence type="inferred from homology"/>
<dbReference type="GO" id="GO:0006914">
    <property type="term" value="P:autophagy"/>
    <property type="evidence" value="ECO:0007669"/>
    <property type="project" value="UniProtKB-KW"/>
</dbReference>
<dbReference type="GO" id="GO:0031966">
    <property type="term" value="C:mitochondrial membrane"/>
    <property type="evidence" value="ECO:0007669"/>
    <property type="project" value="UniProtKB-SubCell"/>
</dbReference>
<dbReference type="GO" id="GO:0000139">
    <property type="term" value="C:Golgi membrane"/>
    <property type="evidence" value="ECO:0007669"/>
    <property type="project" value="UniProtKB-SubCell"/>
</dbReference>
<gene>
    <name evidence="19" type="ORF">MVEN_00202900</name>
</gene>
<evidence type="ECO:0000256" key="14">
    <source>
        <dbReference type="ARBA" id="ARBA00023329"/>
    </source>
</evidence>
<evidence type="ECO:0000313" key="20">
    <source>
        <dbReference type="Proteomes" id="UP000620124"/>
    </source>
</evidence>
<feature type="chain" id="PRO_5034017611" description="Autophagy-related protein 27" evidence="17">
    <location>
        <begin position="16"/>
        <end position="337"/>
    </location>
</feature>
<dbReference type="InterPro" id="IPR018939">
    <property type="entry name" value="Autophagy-rel_prot_27"/>
</dbReference>
<evidence type="ECO:0000256" key="6">
    <source>
        <dbReference type="ARBA" id="ARBA00022692"/>
    </source>
</evidence>
<evidence type="ECO:0000313" key="19">
    <source>
        <dbReference type="EMBL" id="KAF7368778.1"/>
    </source>
</evidence>
<accession>A0A8H6YX91</accession>
<evidence type="ECO:0000256" key="13">
    <source>
        <dbReference type="ARBA" id="ARBA00023157"/>
    </source>
</evidence>
<keyword evidence="14" id="KW-0968">Cytoplasmic vesicle</keyword>
<sequence length="337" mass="37294">MILLFLTTIIPAAVAVLPGLSRHTPIVIDSTETCKFHLGSKQYDLCPIFGGAAVQWPLLVKSDQAEYRVHLGLDAELNGNDLGGHCPSGTRICLISAQNQPRKAIGSSTITVYSEESSYSLSLRFDGGVDGAAEVRLVCDTKEPGEPVFSRAMNGLHSFIWRTKHACETEVITSESIFNALDMESDIPPPDDNSDSSEPDEGEQLLDNERQRKSRRSMAILFAVISIIIILISIISYKHSNRLNFFFAEYIRPILHRISLDSLPRLSLPNSLKPAGESRLVRWAEEDLELDEDTMVNGSDAYDEPEDAGDEYIPLRPSPRKGGRVVKNYGSATSPFW</sequence>
<evidence type="ECO:0000256" key="7">
    <source>
        <dbReference type="ARBA" id="ARBA00022729"/>
    </source>
</evidence>
<evidence type="ECO:0000256" key="11">
    <source>
        <dbReference type="ARBA" id="ARBA00023128"/>
    </source>
</evidence>
<feature type="domain" description="MRH" evidence="18">
    <location>
        <begin position="32"/>
        <end position="169"/>
    </location>
</feature>
<dbReference type="InterPro" id="IPR044865">
    <property type="entry name" value="MRH_dom"/>
</dbReference>
<feature type="region of interest" description="Disordered" evidence="15">
    <location>
        <begin position="183"/>
        <end position="211"/>
    </location>
</feature>
<keyword evidence="11" id="KW-0496">Mitochondrion</keyword>
<comment type="similarity">
    <text evidence="4">Belongs to the ATG27 family.</text>
</comment>
<evidence type="ECO:0000256" key="9">
    <source>
        <dbReference type="ARBA" id="ARBA00023006"/>
    </source>
</evidence>
<keyword evidence="10" id="KW-0333">Golgi apparatus</keyword>
<dbReference type="OrthoDB" id="29460at2759"/>
<evidence type="ECO:0000256" key="4">
    <source>
        <dbReference type="ARBA" id="ARBA00005363"/>
    </source>
</evidence>
<comment type="caution">
    <text evidence="19">The sequence shown here is derived from an EMBL/GenBank/DDBJ whole genome shotgun (WGS) entry which is preliminary data.</text>
</comment>
<dbReference type="Pfam" id="PF09451">
    <property type="entry name" value="ATG27"/>
    <property type="match status" value="1"/>
</dbReference>
<evidence type="ECO:0000256" key="16">
    <source>
        <dbReference type="SAM" id="Phobius"/>
    </source>
</evidence>
<protein>
    <recommendedName>
        <fullName evidence="5">Autophagy-related protein 27</fullName>
    </recommendedName>
</protein>
<keyword evidence="6 16" id="KW-0812">Transmembrane</keyword>
<keyword evidence="9" id="KW-0072">Autophagy</keyword>
<feature type="compositionally biased region" description="Acidic residues" evidence="15">
    <location>
        <begin position="301"/>
        <end position="310"/>
    </location>
</feature>
<evidence type="ECO:0000256" key="3">
    <source>
        <dbReference type="ARBA" id="ARBA00004614"/>
    </source>
</evidence>
<dbReference type="PROSITE" id="PS51914">
    <property type="entry name" value="MRH"/>
    <property type="match status" value="1"/>
</dbReference>
<evidence type="ECO:0000256" key="10">
    <source>
        <dbReference type="ARBA" id="ARBA00023034"/>
    </source>
</evidence>
<feature type="region of interest" description="Disordered" evidence="15">
    <location>
        <begin position="296"/>
        <end position="319"/>
    </location>
</feature>
<organism evidence="19 20">
    <name type="scientific">Mycena venus</name>
    <dbReference type="NCBI Taxonomy" id="2733690"/>
    <lineage>
        <taxon>Eukaryota</taxon>
        <taxon>Fungi</taxon>
        <taxon>Dikarya</taxon>
        <taxon>Basidiomycota</taxon>
        <taxon>Agaricomycotina</taxon>
        <taxon>Agaricomycetes</taxon>
        <taxon>Agaricomycetidae</taxon>
        <taxon>Agaricales</taxon>
        <taxon>Marasmiineae</taxon>
        <taxon>Mycenaceae</taxon>
        <taxon>Mycena</taxon>
    </lineage>
</organism>
<evidence type="ECO:0000256" key="12">
    <source>
        <dbReference type="ARBA" id="ARBA00023136"/>
    </source>
</evidence>
<evidence type="ECO:0000256" key="1">
    <source>
        <dbReference type="ARBA" id="ARBA00004304"/>
    </source>
</evidence>
<dbReference type="SUPFAM" id="SSF50911">
    <property type="entry name" value="Mannose 6-phosphate receptor domain"/>
    <property type="match status" value="1"/>
</dbReference>
<name>A0A8H6YX91_9AGAR</name>
<dbReference type="AlphaFoldDB" id="A0A8H6YX91"/>
<feature type="compositionally biased region" description="Acidic residues" evidence="15">
    <location>
        <begin position="192"/>
        <end position="206"/>
    </location>
</feature>
<keyword evidence="20" id="KW-1185">Reference proteome</keyword>
<reference evidence="19" key="1">
    <citation type="submission" date="2020-05" db="EMBL/GenBank/DDBJ databases">
        <title>Mycena genomes resolve the evolution of fungal bioluminescence.</title>
        <authorList>
            <person name="Tsai I.J."/>
        </authorList>
    </citation>
    <scope>NUCLEOTIDE SEQUENCE</scope>
    <source>
        <strain evidence="19">CCC161011</strain>
    </source>
</reference>
<evidence type="ECO:0000256" key="15">
    <source>
        <dbReference type="SAM" id="MobiDB-lite"/>
    </source>
</evidence>
<dbReference type="GO" id="GO:0030659">
    <property type="term" value="C:cytoplasmic vesicle membrane"/>
    <property type="evidence" value="ECO:0007669"/>
    <property type="project" value="UniProtKB-SubCell"/>
</dbReference>
<evidence type="ECO:0000256" key="5">
    <source>
        <dbReference type="ARBA" id="ARBA00013776"/>
    </source>
</evidence>
<dbReference type="EMBL" id="JACAZI010000002">
    <property type="protein sequence ID" value="KAF7368778.1"/>
    <property type="molecule type" value="Genomic_DNA"/>
</dbReference>
<dbReference type="Gene3D" id="2.70.130.10">
    <property type="entry name" value="Mannose-6-phosphate receptor binding domain"/>
    <property type="match status" value="1"/>
</dbReference>
<evidence type="ECO:0000256" key="2">
    <source>
        <dbReference type="ARBA" id="ARBA00004358"/>
    </source>
</evidence>